<dbReference type="AlphaFoldDB" id="A0AAE0LV18"/>
<proteinExistence type="predicted"/>
<dbReference type="SUPFAM" id="SSF53590">
    <property type="entry name" value="Nucleoside hydrolase"/>
    <property type="match status" value="1"/>
</dbReference>
<feature type="compositionally biased region" description="Low complexity" evidence="1">
    <location>
        <begin position="45"/>
        <end position="60"/>
    </location>
</feature>
<dbReference type="GeneID" id="87838484"/>
<keyword evidence="3" id="KW-1185">Reference proteome</keyword>
<accession>A0AAE0LV18</accession>
<evidence type="ECO:0000256" key="1">
    <source>
        <dbReference type="SAM" id="MobiDB-lite"/>
    </source>
</evidence>
<evidence type="ECO:0000313" key="2">
    <source>
        <dbReference type="EMBL" id="KAK3298756.1"/>
    </source>
</evidence>
<organism evidence="2 3">
    <name type="scientific">Chaetomium fimeti</name>
    <dbReference type="NCBI Taxonomy" id="1854472"/>
    <lineage>
        <taxon>Eukaryota</taxon>
        <taxon>Fungi</taxon>
        <taxon>Dikarya</taxon>
        <taxon>Ascomycota</taxon>
        <taxon>Pezizomycotina</taxon>
        <taxon>Sordariomycetes</taxon>
        <taxon>Sordariomycetidae</taxon>
        <taxon>Sordariales</taxon>
        <taxon>Chaetomiaceae</taxon>
        <taxon>Chaetomium</taxon>
    </lineage>
</organism>
<reference evidence="2" key="2">
    <citation type="submission" date="2023-06" db="EMBL/GenBank/DDBJ databases">
        <authorList>
            <consortium name="Lawrence Berkeley National Laboratory"/>
            <person name="Haridas S."/>
            <person name="Hensen N."/>
            <person name="Bonometti L."/>
            <person name="Westerberg I."/>
            <person name="Brannstrom I.O."/>
            <person name="Guillou S."/>
            <person name="Cros-Aarteil S."/>
            <person name="Calhoun S."/>
            <person name="Kuo A."/>
            <person name="Mondo S."/>
            <person name="Pangilinan J."/>
            <person name="Riley R."/>
            <person name="Labutti K."/>
            <person name="Andreopoulos B."/>
            <person name="Lipzen A."/>
            <person name="Chen C."/>
            <person name="Yanf M."/>
            <person name="Daum C."/>
            <person name="Ng V."/>
            <person name="Clum A."/>
            <person name="Steindorff A."/>
            <person name="Ohm R."/>
            <person name="Martin F."/>
            <person name="Silar P."/>
            <person name="Natvig D."/>
            <person name="Lalanne C."/>
            <person name="Gautier V."/>
            <person name="Ament-Velasquez S.L."/>
            <person name="Kruys A."/>
            <person name="Hutchinson M.I."/>
            <person name="Powell A.J."/>
            <person name="Barry K."/>
            <person name="Miller A.N."/>
            <person name="Grigoriev I.V."/>
            <person name="Debuchy R."/>
            <person name="Gladieux P."/>
            <person name="Thoren M.H."/>
            <person name="Johannesson H."/>
        </authorList>
    </citation>
    <scope>NUCLEOTIDE SEQUENCE</scope>
    <source>
        <strain evidence="2">CBS 168.71</strain>
    </source>
</reference>
<comment type="caution">
    <text evidence="2">The sequence shown here is derived from an EMBL/GenBank/DDBJ whole genome shotgun (WGS) entry which is preliminary data.</text>
</comment>
<feature type="compositionally biased region" description="Polar residues" evidence="1">
    <location>
        <begin position="24"/>
        <end position="41"/>
    </location>
</feature>
<dbReference type="Gene3D" id="3.90.245.10">
    <property type="entry name" value="Ribonucleoside hydrolase-like"/>
    <property type="match status" value="1"/>
</dbReference>
<evidence type="ECO:0000313" key="3">
    <source>
        <dbReference type="Proteomes" id="UP001278766"/>
    </source>
</evidence>
<sequence>MSSTGSGNQTSGGRRPAKAPAAPNTQGAAKATTTSNAQGTRRQLPARATSTPANASTAPRVRNGPAAEGGAESTSGPSIPFKESDVAHKEHHQTYRKLVNLVKNRKAEDKPRIFVFTDIEQDYDDLLAIIFLAEMHRMGAIELVGFVANHEPAYQRARFLRTILRLVGLEHLPVGVGSVGTDNLSQHSGVFFYSLKNITFDRAPWNPPNLELPDAKTVITNVLRSKSNVTALMISSLQDIGEFFDRKDKTADFMKYNFTKFISQGGYEVEATEQAAQSGKSSKPKVKVTLKPVKDMANNKFNLKQAANYTNHLAAHKLTSDTWSREAAKAARLPGTFMKEMFQYGPIGAHLEWLWMRQEFKFYWDPFNWPFMDFLNVDWYLNTRLGLDKTSADFNELRKTEMPFSDAAPRIKVIAYDGCAAVGAVGDDFMRAMGVLDPESKLPAYNRPDVAGHPHRVFGKKADDLGGINARRLAQVMKTFLLGGMIATAGRAESLIPRASIKHDHEESGINLDGFRARITLRNLRIKLDEDIKRAEEAKAAGKDKEYRRDLGTIDKRRSTIAVYEERIKREERVTRISEPVRASIPYEQLYQQAMGQTRK</sequence>
<dbReference type="EMBL" id="JAUEPN010000002">
    <property type="protein sequence ID" value="KAK3298756.1"/>
    <property type="molecule type" value="Genomic_DNA"/>
</dbReference>
<feature type="compositionally biased region" description="Low complexity" evidence="1">
    <location>
        <begin position="1"/>
        <end position="23"/>
    </location>
</feature>
<evidence type="ECO:0008006" key="4">
    <source>
        <dbReference type="Google" id="ProtNLM"/>
    </source>
</evidence>
<reference evidence="2" key="1">
    <citation type="journal article" date="2023" name="Mol. Phylogenet. Evol.">
        <title>Genome-scale phylogeny and comparative genomics of the fungal order Sordariales.</title>
        <authorList>
            <person name="Hensen N."/>
            <person name="Bonometti L."/>
            <person name="Westerberg I."/>
            <person name="Brannstrom I.O."/>
            <person name="Guillou S."/>
            <person name="Cros-Aarteil S."/>
            <person name="Calhoun S."/>
            <person name="Haridas S."/>
            <person name="Kuo A."/>
            <person name="Mondo S."/>
            <person name="Pangilinan J."/>
            <person name="Riley R."/>
            <person name="LaButti K."/>
            <person name="Andreopoulos B."/>
            <person name="Lipzen A."/>
            <person name="Chen C."/>
            <person name="Yan M."/>
            <person name="Daum C."/>
            <person name="Ng V."/>
            <person name="Clum A."/>
            <person name="Steindorff A."/>
            <person name="Ohm R.A."/>
            <person name="Martin F."/>
            <person name="Silar P."/>
            <person name="Natvig D.O."/>
            <person name="Lalanne C."/>
            <person name="Gautier V."/>
            <person name="Ament-Velasquez S.L."/>
            <person name="Kruys A."/>
            <person name="Hutchinson M.I."/>
            <person name="Powell A.J."/>
            <person name="Barry K."/>
            <person name="Miller A.N."/>
            <person name="Grigoriev I.V."/>
            <person name="Debuchy R."/>
            <person name="Gladieux P."/>
            <person name="Hiltunen Thoren M."/>
            <person name="Johannesson H."/>
        </authorList>
    </citation>
    <scope>NUCLEOTIDE SEQUENCE</scope>
    <source>
        <strain evidence="2">CBS 168.71</strain>
    </source>
</reference>
<dbReference type="GO" id="GO:0016799">
    <property type="term" value="F:hydrolase activity, hydrolyzing N-glycosyl compounds"/>
    <property type="evidence" value="ECO:0007669"/>
    <property type="project" value="InterPro"/>
</dbReference>
<dbReference type="RefSeq" id="XP_062662270.1">
    <property type="nucleotide sequence ID" value="XM_062801536.1"/>
</dbReference>
<protein>
    <recommendedName>
        <fullName evidence="4">Inosine/uridine-preferring nucleoside hydrolase domain-containing protein</fullName>
    </recommendedName>
</protein>
<dbReference type="InterPro" id="IPR036452">
    <property type="entry name" value="Ribo_hydro-like"/>
</dbReference>
<feature type="region of interest" description="Disordered" evidence="1">
    <location>
        <begin position="1"/>
        <end position="90"/>
    </location>
</feature>
<gene>
    <name evidence="2" type="ORF">B0H64DRAFT_354421</name>
</gene>
<dbReference type="Proteomes" id="UP001278766">
    <property type="component" value="Unassembled WGS sequence"/>
</dbReference>
<name>A0AAE0LV18_9PEZI</name>